<organism evidence="1 2">
    <name type="scientific">Cetraspora pellucida</name>
    <dbReference type="NCBI Taxonomy" id="1433469"/>
    <lineage>
        <taxon>Eukaryota</taxon>
        <taxon>Fungi</taxon>
        <taxon>Fungi incertae sedis</taxon>
        <taxon>Mucoromycota</taxon>
        <taxon>Glomeromycotina</taxon>
        <taxon>Glomeromycetes</taxon>
        <taxon>Diversisporales</taxon>
        <taxon>Gigasporaceae</taxon>
        <taxon>Cetraspora</taxon>
    </lineage>
</organism>
<protein>
    <submittedName>
        <fullName evidence="1">6615_t:CDS:1</fullName>
    </submittedName>
</protein>
<evidence type="ECO:0000313" key="2">
    <source>
        <dbReference type="Proteomes" id="UP000789759"/>
    </source>
</evidence>
<sequence>MKINLAKKKISNLSTLKAEINNEWNQLPSSLAVKLAASAVKVRSHVQRTSYKVSEKFTIIQEAKWISVLAASRRFGIDQSMVLRWKNNEKKFNNVVSDGTEDNLLYNSDQENSKIDDNEDLFKVVEEDSLSAEELED</sequence>
<evidence type="ECO:0000313" key="1">
    <source>
        <dbReference type="EMBL" id="CAG8541517.1"/>
    </source>
</evidence>
<dbReference type="Proteomes" id="UP000789759">
    <property type="component" value="Unassembled WGS sequence"/>
</dbReference>
<proteinExistence type="predicted"/>
<gene>
    <name evidence="1" type="ORF">CPELLU_LOCUS4322</name>
</gene>
<name>A0A9N9ATB6_9GLOM</name>
<reference evidence="1" key="1">
    <citation type="submission" date="2021-06" db="EMBL/GenBank/DDBJ databases">
        <authorList>
            <person name="Kallberg Y."/>
            <person name="Tangrot J."/>
            <person name="Rosling A."/>
        </authorList>
    </citation>
    <scope>NUCLEOTIDE SEQUENCE</scope>
    <source>
        <strain evidence="1">FL966</strain>
    </source>
</reference>
<dbReference type="EMBL" id="CAJVQA010002244">
    <property type="protein sequence ID" value="CAG8541517.1"/>
    <property type="molecule type" value="Genomic_DNA"/>
</dbReference>
<keyword evidence="2" id="KW-1185">Reference proteome</keyword>
<comment type="caution">
    <text evidence="1">The sequence shown here is derived from an EMBL/GenBank/DDBJ whole genome shotgun (WGS) entry which is preliminary data.</text>
</comment>
<accession>A0A9N9ATB6</accession>
<dbReference type="AlphaFoldDB" id="A0A9N9ATB6"/>